<dbReference type="Proteomes" id="UP001162175">
    <property type="component" value="Unassembled WGS sequence"/>
</dbReference>
<sequence length="49" mass="5736">MGFVIFMSLILNAKYFSHKGKAFYLFSKFNAIVQFKRYSAQASDKVMNF</sequence>
<comment type="caution">
    <text evidence="1">The sequence shown here is derived from an EMBL/GenBank/DDBJ whole genome shotgun (WGS) entry which is preliminary data.</text>
</comment>
<evidence type="ECO:0000313" key="2">
    <source>
        <dbReference type="Proteomes" id="UP001162175"/>
    </source>
</evidence>
<evidence type="ECO:0000313" key="1">
    <source>
        <dbReference type="EMBL" id="MDI3349333.1"/>
    </source>
</evidence>
<dbReference type="AlphaFoldDB" id="A0AA43QW81"/>
<accession>A0AA43QW81</accession>
<gene>
    <name evidence="1" type="ORF">DCBHLPFO_00106</name>
</gene>
<reference evidence="1" key="1">
    <citation type="submission" date="2022-11" db="EMBL/GenBank/DDBJ databases">
        <title>Draft genome of Mycoplasma arginini isolated from fly.</title>
        <authorList>
            <person name="Severgnini M."/>
            <person name="Gioia G."/>
            <person name="Cremonesi P."/>
            <person name="Moroni P."/>
            <person name="Addis M.F."/>
            <person name="Castiglioni B."/>
        </authorList>
    </citation>
    <scope>NUCLEOTIDE SEQUENCE</scope>
    <source>
        <strain evidence="1">QMP CG1-1632</strain>
    </source>
</reference>
<protein>
    <submittedName>
        <fullName evidence="1">Uncharacterized protein</fullName>
    </submittedName>
</protein>
<proteinExistence type="predicted"/>
<dbReference type="EMBL" id="JAPFAR010000001">
    <property type="protein sequence ID" value="MDI3349333.1"/>
    <property type="molecule type" value="Genomic_DNA"/>
</dbReference>
<organism evidence="1 2">
    <name type="scientific">Mycoplasmopsis arginini</name>
    <name type="common">Mycoplasma arginini</name>
    <dbReference type="NCBI Taxonomy" id="2094"/>
    <lineage>
        <taxon>Bacteria</taxon>
        <taxon>Bacillati</taxon>
        <taxon>Mycoplasmatota</taxon>
        <taxon>Mycoplasmoidales</taxon>
        <taxon>Metamycoplasmataceae</taxon>
        <taxon>Mycoplasmopsis</taxon>
    </lineage>
</organism>
<name>A0AA43QW81_MYCAR</name>